<organism evidence="2 3">
    <name type="scientific">Folsomia candida</name>
    <name type="common">Springtail</name>
    <dbReference type="NCBI Taxonomy" id="158441"/>
    <lineage>
        <taxon>Eukaryota</taxon>
        <taxon>Metazoa</taxon>
        <taxon>Ecdysozoa</taxon>
        <taxon>Arthropoda</taxon>
        <taxon>Hexapoda</taxon>
        <taxon>Collembola</taxon>
        <taxon>Entomobryomorpha</taxon>
        <taxon>Isotomoidea</taxon>
        <taxon>Isotomidae</taxon>
        <taxon>Proisotominae</taxon>
        <taxon>Folsomia</taxon>
    </lineage>
</organism>
<dbReference type="GO" id="GO:0047372">
    <property type="term" value="F:monoacylglycerol lipase activity"/>
    <property type="evidence" value="ECO:0007669"/>
    <property type="project" value="TreeGrafter"/>
</dbReference>
<dbReference type="Pfam" id="PF00561">
    <property type="entry name" value="Abhydrolase_1"/>
    <property type="match status" value="1"/>
</dbReference>
<dbReference type="GO" id="GO:0046464">
    <property type="term" value="P:acylglycerol catabolic process"/>
    <property type="evidence" value="ECO:0007669"/>
    <property type="project" value="TreeGrafter"/>
</dbReference>
<dbReference type="Gene3D" id="3.40.50.1820">
    <property type="entry name" value="alpha/beta hydrolase"/>
    <property type="match status" value="2"/>
</dbReference>
<reference evidence="2 3" key="1">
    <citation type="submission" date="2015-12" db="EMBL/GenBank/DDBJ databases">
        <title>The genome of Folsomia candida.</title>
        <authorList>
            <person name="Faddeeva A."/>
            <person name="Derks M.F."/>
            <person name="Anvar Y."/>
            <person name="Smit S."/>
            <person name="Van Straalen N."/>
            <person name="Roelofs D."/>
        </authorList>
    </citation>
    <scope>NUCLEOTIDE SEQUENCE [LARGE SCALE GENOMIC DNA]</scope>
    <source>
        <strain evidence="2 3">VU population</strain>
        <tissue evidence="2">Whole body</tissue>
    </source>
</reference>
<dbReference type="EMBL" id="LNIX01000038">
    <property type="protein sequence ID" value="OXA39469.1"/>
    <property type="molecule type" value="Genomic_DNA"/>
</dbReference>
<evidence type="ECO:0000313" key="3">
    <source>
        <dbReference type="Proteomes" id="UP000198287"/>
    </source>
</evidence>
<dbReference type="PANTHER" id="PTHR43798:SF33">
    <property type="entry name" value="HYDROLASE, PUTATIVE (AFU_ORTHOLOGUE AFUA_2G14860)-RELATED"/>
    <property type="match status" value="1"/>
</dbReference>
<dbReference type="InterPro" id="IPR050266">
    <property type="entry name" value="AB_hydrolase_sf"/>
</dbReference>
<evidence type="ECO:0000259" key="1">
    <source>
        <dbReference type="Pfam" id="PF00561"/>
    </source>
</evidence>
<dbReference type="OrthoDB" id="408373at2759"/>
<dbReference type="AlphaFoldDB" id="A0A226D2M7"/>
<name>A0A226D2M7_FOLCA</name>
<dbReference type="InterPro" id="IPR029058">
    <property type="entry name" value="AB_hydrolase_fold"/>
</dbReference>
<evidence type="ECO:0000313" key="2">
    <source>
        <dbReference type="EMBL" id="OXA39469.1"/>
    </source>
</evidence>
<dbReference type="PANTHER" id="PTHR43798">
    <property type="entry name" value="MONOACYLGLYCEROL LIPASE"/>
    <property type="match status" value="1"/>
</dbReference>
<dbReference type="GO" id="GO:0016020">
    <property type="term" value="C:membrane"/>
    <property type="evidence" value="ECO:0007669"/>
    <property type="project" value="TreeGrafter"/>
</dbReference>
<accession>A0A226D2M7</accession>
<comment type="caution">
    <text evidence="2">The sequence shown here is derived from an EMBL/GenBank/DDBJ whole genome shotgun (WGS) entry which is preliminary data.</text>
</comment>
<keyword evidence="3" id="KW-1185">Reference proteome</keyword>
<dbReference type="STRING" id="158441.A0A226D2M7"/>
<dbReference type="SUPFAM" id="SSF53474">
    <property type="entry name" value="alpha/beta-Hydrolases"/>
    <property type="match status" value="1"/>
</dbReference>
<protein>
    <submittedName>
        <fullName evidence="2">Mesoderm-specific transcript protein</fullName>
    </submittedName>
</protein>
<dbReference type="OMA" id="CDMLGFG"/>
<feature type="domain" description="AB hydrolase-1" evidence="1">
    <location>
        <begin position="41"/>
        <end position="96"/>
    </location>
</feature>
<gene>
    <name evidence="2" type="ORF">Fcan01_25793</name>
</gene>
<dbReference type="Proteomes" id="UP000198287">
    <property type="component" value="Unassembled WGS sequence"/>
</dbReference>
<dbReference type="InterPro" id="IPR000073">
    <property type="entry name" value="AB_hydrolase_1"/>
</dbReference>
<sequence>MGTQLTPRIQAWKDRGYREDFRNYNIHCFYQEGNGNGPLHVICHGYPTCSYDWVKVIDLLPTKEFLTFDFLGFGLSDKPPNHDYTLAWQADLVEELLIRHEKKYAKKYTKGMDVILIARDLEHSLNPKIKLVGSFLFNGSMFMERANLILGQKVLRSFAGPWLARFTFSSLFRWQLGSVFSRSLPLSQEEGEDQWALMSLQNGHKINDKLIRYTFERVEKAERWLGAVKNWDKPIAYAWGMQDPVCGAWQWEGWRELRPNADITEMQDLGHYPQIEDPAAFTKVMQSSMEKIMQ</sequence>
<proteinExistence type="predicted"/>